<dbReference type="PROSITE" id="PS00615">
    <property type="entry name" value="C_TYPE_LECTIN_1"/>
    <property type="match status" value="1"/>
</dbReference>
<keyword evidence="5" id="KW-1185">Reference proteome</keyword>
<dbReference type="InterPro" id="IPR018378">
    <property type="entry name" value="C-type_lectin_CS"/>
</dbReference>
<dbReference type="InterPro" id="IPR016186">
    <property type="entry name" value="C-type_lectin-like/link_sf"/>
</dbReference>
<feature type="non-terminal residue" evidence="4">
    <location>
        <position position="1"/>
    </location>
</feature>
<comment type="caution">
    <text evidence="4">The sequence shown here is derived from an EMBL/GenBank/DDBJ whole genome shotgun (WGS) entry which is preliminary data.</text>
</comment>
<keyword evidence="2" id="KW-0732">Signal</keyword>
<evidence type="ECO:0000256" key="2">
    <source>
        <dbReference type="SAM" id="SignalP"/>
    </source>
</evidence>
<proteinExistence type="predicted"/>
<dbReference type="EMBL" id="CAXKWB010034112">
    <property type="protein sequence ID" value="CAL4144113.1"/>
    <property type="molecule type" value="Genomic_DNA"/>
</dbReference>
<dbReference type="Gene3D" id="3.10.100.10">
    <property type="entry name" value="Mannose-Binding Protein A, subunit A"/>
    <property type="match status" value="1"/>
</dbReference>
<feature type="chain" id="PRO_5043562083" description="C-type lectin domain-containing protein" evidence="2">
    <location>
        <begin position="32"/>
        <end position="480"/>
    </location>
</feature>
<evidence type="ECO:0000256" key="1">
    <source>
        <dbReference type="ARBA" id="ARBA00023157"/>
    </source>
</evidence>
<dbReference type="SMART" id="SM00034">
    <property type="entry name" value="CLECT"/>
    <property type="match status" value="1"/>
</dbReference>
<evidence type="ECO:0000313" key="5">
    <source>
        <dbReference type="Proteomes" id="UP001497623"/>
    </source>
</evidence>
<evidence type="ECO:0000259" key="3">
    <source>
        <dbReference type="PROSITE" id="PS50041"/>
    </source>
</evidence>
<name>A0AAV2RWG8_MEGNR</name>
<accession>A0AAV2RWG8</accession>
<sequence length="480" mass="54732">LLASRIAIRMLGLCTVVSVIVCTARLVVVEAEVSTLATTITQPSSNHQPTHKPYQDLVLSLSNLQVSCTDQQALKSQVEIMVAQNEKSSIQAEKISLQADTLSLYIEKLSSQSKMNYKQIEDITKRVQSLSIQSDDLTSKSLSMYKQANKMSVQTDDLSNQTKEVKQQMNNMSEEAHSLFRQLHDVSNNIYQESGVMYNQTVFLANQTDKMSEQATKLTQQGDILYKFAHHIALNTNTILNQSDKISRRMYAQSDSMIEKMEEQVHKLSNYTVDMRAETRSISEVISHQTVIMTNQTERFSEEAEKVSRQVDTLSQHVDNYTHIEESVNNRVNILEEKLDAVTDLIKEVLEHNNRKKCIYPYTPVGDQCLVAIQQKKTWDEAEQFCQKYKGHLAQILDWDALVEFLRMIKGDSGNQYWMGGSDALVEGVWRWIGGDPVVTNHWGNGEPNNAGDEHCMELYHLTHLNDLPCHREFGFICQQ</sequence>
<dbReference type="PROSITE" id="PS50041">
    <property type="entry name" value="C_TYPE_LECTIN_2"/>
    <property type="match status" value="1"/>
</dbReference>
<dbReference type="AlphaFoldDB" id="A0AAV2RWG8"/>
<feature type="signal peptide" evidence="2">
    <location>
        <begin position="1"/>
        <end position="31"/>
    </location>
</feature>
<dbReference type="Pfam" id="PF00059">
    <property type="entry name" value="Lectin_C"/>
    <property type="match status" value="1"/>
</dbReference>
<gene>
    <name evidence="4" type="ORF">MNOR_LOCUS29442</name>
</gene>
<evidence type="ECO:0000313" key="4">
    <source>
        <dbReference type="EMBL" id="CAL4144113.1"/>
    </source>
</evidence>
<feature type="domain" description="C-type lectin" evidence="3">
    <location>
        <begin position="365"/>
        <end position="479"/>
    </location>
</feature>
<reference evidence="4 5" key="1">
    <citation type="submission" date="2024-05" db="EMBL/GenBank/DDBJ databases">
        <authorList>
            <person name="Wallberg A."/>
        </authorList>
    </citation>
    <scope>NUCLEOTIDE SEQUENCE [LARGE SCALE GENOMIC DNA]</scope>
</reference>
<dbReference type="CDD" id="cd00037">
    <property type="entry name" value="CLECT"/>
    <property type="match status" value="1"/>
</dbReference>
<organism evidence="4 5">
    <name type="scientific">Meganyctiphanes norvegica</name>
    <name type="common">Northern krill</name>
    <name type="synonym">Thysanopoda norvegica</name>
    <dbReference type="NCBI Taxonomy" id="48144"/>
    <lineage>
        <taxon>Eukaryota</taxon>
        <taxon>Metazoa</taxon>
        <taxon>Ecdysozoa</taxon>
        <taxon>Arthropoda</taxon>
        <taxon>Crustacea</taxon>
        <taxon>Multicrustacea</taxon>
        <taxon>Malacostraca</taxon>
        <taxon>Eumalacostraca</taxon>
        <taxon>Eucarida</taxon>
        <taxon>Euphausiacea</taxon>
        <taxon>Euphausiidae</taxon>
        <taxon>Meganyctiphanes</taxon>
    </lineage>
</organism>
<dbReference type="InterPro" id="IPR001304">
    <property type="entry name" value="C-type_lectin-like"/>
</dbReference>
<dbReference type="SUPFAM" id="SSF56436">
    <property type="entry name" value="C-type lectin-like"/>
    <property type="match status" value="1"/>
</dbReference>
<keyword evidence="1" id="KW-1015">Disulfide bond</keyword>
<dbReference type="Proteomes" id="UP001497623">
    <property type="component" value="Unassembled WGS sequence"/>
</dbReference>
<protein>
    <recommendedName>
        <fullName evidence="3">C-type lectin domain-containing protein</fullName>
    </recommendedName>
</protein>
<dbReference type="InterPro" id="IPR016187">
    <property type="entry name" value="CTDL_fold"/>
</dbReference>
<dbReference type="PANTHER" id="PTHR22803">
    <property type="entry name" value="MANNOSE, PHOSPHOLIPASE, LECTIN RECEPTOR RELATED"/>
    <property type="match status" value="1"/>
</dbReference>
<dbReference type="InterPro" id="IPR050111">
    <property type="entry name" value="C-type_lectin/snaclec_domain"/>
</dbReference>